<dbReference type="CDD" id="cd05819">
    <property type="entry name" value="NHL"/>
    <property type="match status" value="1"/>
</dbReference>
<dbReference type="Gene3D" id="2.120.10.30">
    <property type="entry name" value="TolB, C-terminal domain"/>
    <property type="match status" value="2"/>
</dbReference>
<accession>A0A381S2S7</accession>
<dbReference type="Pfam" id="PF17170">
    <property type="entry name" value="DUF5128"/>
    <property type="match status" value="1"/>
</dbReference>
<dbReference type="InterPro" id="IPR001258">
    <property type="entry name" value="NHL_repeat"/>
</dbReference>
<dbReference type="InterPro" id="IPR050952">
    <property type="entry name" value="TRIM-NHL_E3_ligases"/>
</dbReference>
<dbReference type="PROSITE" id="PS51125">
    <property type="entry name" value="NHL"/>
    <property type="match status" value="3"/>
</dbReference>
<keyword evidence="1" id="KW-0677">Repeat</keyword>
<dbReference type="EMBL" id="UINC01002326">
    <property type="protein sequence ID" value="SUZ95453.1"/>
    <property type="molecule type" value="Genomic_DNA"/>
</dbReference>
<dbReference type="AlphaFoldDB" id="A0A381S2S7"/>
<gene>
    <name evidence="2" type="ORF">METZ01_LOCUS48307</name>
</gene>
<proteinExistence type="predicted"/>
<name>A0A381S2S7_9ZZZZ</name>
<organism evidence="2">
    <name type="scientific">marine metagenome</name>
    <dbReference type="NCBI Taxonomy" id="408172"/>
    <lineage>
        <taxon>unclassified sequences</taxon>
        <taxon>metagenomes</taxon>
        <taxon>ecological metagenomes</taxon>
    </lineage>
</organism>
<reference evidence="2" key="1">
    <citation type="submission" date="2018-05" db="EMBL/GenBank/DDBJ databases">
        <authorList>
            <person name="Lanie J.A."/>
            <person name="Ng W.-L."/>
            <person name="Kazmierczak K.M."/>
            <person name="Andrzejewski T.M."/>
            <person name="Davidsen T.M."/>
            <person name="Wayne K.J."/>
            <person name="Tettelin H."/>
            <person name="Glass J.I."/>
            <person name="Rusch D."/>
            <person name="Podicherti R."/>
            <person name="Tsui H.-C.T."/>
            <person name="Winkler M.E."/>
        </authorList>
    </citation>
    <scope>NUCLEOTIDE SEQUENCE</scope>
</reference>
<evidence type="ECO:0000256" key="1">
    <source>
        <dbReference type="ARBA" id="ARBA00022737"/>
    </source>
</evidence>
<dbReference type="GO" id="GO:0008270">
    <property type="term" value="F:zinc ion binding"/>
    <property type="evidence" value="ECO:0007669"/>
    <property type="project" value="UniProtKB-KW"/>
</dbReference>
<dbReference type="PANTHER" id="PTHR24104:SF25">
    <property type="entry name" value="PROTEIN LIN-41"/>
    <property type="match status" value="1"/>
</dbReference>
<evidence type="ECO:0000313" key="2">
    <source>
        <dbReference type="EMBL" id="SUZ95453.1"/>
    </source>
</evidence>
<evidence type="ECO:0008006" key="3">
    <source>
        <dbReference type="Google" id="ProtNLM"/>
    </source>
</evidence>
<dbReference type="Pfam" id="PF01436">
    <property type="entry name" value="NHL"/>
    <property type="match status" value="2"/>
</dbReference>
<dbReference type="InterPro" id="IPR011042">
    <property type="entry name" value="6-blade_b-propeller_TolB-like"/>
</dbReference>
<dbReference type="SUPFAM" id="SSF101898">
    <property type="entry name" value="NHL repeat"/>
    <property type="match status" value="1"/>
</dbReference>
<protein>
    <recommendedName>
        <fullName evidence="3">SMP-30/Gluconolactonase/LRE-like region domain-containing protein</fullName>
    </recommendedName>
</protein>
<sequence>MIEYLLTLGIVAMEGRGFEYPTDSVVAPNGRLYVPNKSRDYGERGVRLTVLGLDSEFYGTFGTYGASEGKLQSPSGVEATNDGRILVCDDYTHTINVFDLEGKFLNRWGHYGQGKGELDGPSGIAVDPENNVYISDTRNHRIQKFNIDGLHLATFGKQGKNRGQFELPWGISFTPRNTLCIADWGNSRIQELTIDGDVLSVIDNESSPSYELKYPSAAVVDDNGITYIADWGNERVKLITDKDIMVQNLRGEGTVSKWAGEFLNTNVEENNARQTSNMDIELDFLEDNDPHSESAHIEKYFWSPVSIKLDTLNRVYVTETNRHRIQVYQQA</sequence>
<dbReference type="PANTHER" id="PTHR24104">
    <property type="entry name" value="E3 UBIQUITIN-PROTEIN LIGASE NHLRC1-RELATED"/>
    <property type="match status" value="1"/>
</dbReference>